<accession>A0A5C6D3P4</accession>
<gene>
    <name evidence="1" type="ORF">Pla144_06260</name>
</gene>
<reference evidence="1 2" key="1">
    <citation type="submission" date="2019-02" db="EMBL/GenBank/DDBJ databases">
        <title>Deep-cultivation of Planctomycetes and their phenomic and genomic characterization uncovers novel biology.</title>
        <authorList>
            <person name="Wiegand S."/>
            <person name="Jogler M."/>
            <person name="Boedeker C."/>
            <person name="Pinto D."/>
            <person name="Vollmers J."/>
            <person name="Rivas-Marin E."/>
            <person name="Kohn T."/>
            <person name="Peeters S.H."/>
            <person name="Heuer A."/>
            <person name="Rast P."/>
            <person name="Oberbeckmann S."/>
            <person name="Bunk B."/>
            <person name="Jeske O."/>
            <person name="Meyerdierks A."/>
            <person name="Storesund J.E."/>
            <person name="Kallscheuer N."/>
            <person name="Luecker S."/>
            <person name="Lage O.M."/>
            <person name="Pohl T."/>
            <person name="Merkel B.J."/>
            <person name="Hornburger P."/>
            <person name="Mueller R.-W."/>
            <person name="Bruemmer F."/>
            <person name="Labrenz M."/>
            <person name="Spormann A.M."/>
            <person name="Op Den Camp H."/>
            <person name="Overmann J."/>
            <person name="Amann R."/>
            <person name="Jetten M.S.M."/>
            <person name="Mascher T."/>
            <person name="Medema M.H."/>
            <person name="Devos D.P."/>
            <person name="Kaster A.-K."/>
            <person name="Ovreas L."/>
            <person name="Rohde M."/>
            <person name="Galperin M.Y."/>
            <person name="Jogler C."/>
        </authorList>
    </citation>
    <scope>NUCLEOTIDE SEQUENCE [LARGE SCALE GENOMIC DNA]</scope>
    <source>
        <strain evidence="1 2">Pla144</strain>
    </source>
</reference>
<proteinExistence type="predicted"/>
<dbReference type="AlphaFoldDB" id="A0A5C6D3P4"/>
<comment type="caution">
    <text evidence="1">The sequence shown here is derived from an EMBL/GenBank/DDBJ whole genome shotgun (WGS) entry which is preliminary data.</text>
</comment>
<organism evidence="1 2">
    <name type="scientific">Bythopirellula polymerisocia</name>
    <dbReference type="NCBI Taxonomy" id="2528003"/>
    <lineage>
        <taxon>Bacteria</taxon>
        <taxon>Pseudomonadati</taxon>
        <taxon>Planctomycetota</taxon>
        <taxon>Planctomycetia</taxon>
        <taxon>Pirellulales</taxon>
        <taxon>Lacipirellulaceae</taxon>
        <taxon>Bythopirellula</taxon>
    </lineage>
</organism>
<evidence type="ECO:0000313" key="1">
    <source>
        <dbReference type="EMBL" id="TWU29846.1"/>
    </source>
</evidence>
<dbReference type="EMBL" id="SJPS01000001">
    <property type="protein sequence ID" value="TWU29846.1"/>
    <property type="molecule type" value="Genomic_DNA"/>
</dbReference>
<evidence type="ECO:0000313" key="2">
    <source>
        <dbReference type="Proteomes" id="UP000318437"/>
    </source>
</evidence>
<sequence length="56" mass="6441">MNTEVRPRVFTEPNQQRARRVLFCKTPLYLSCRGARNSQATNELKQFGPAAREGVF</sequence>
<dbReference type="Proteomes" id="UP000318437">
    <property type="component" value="Unassembled WGS sequence"/>
</dbReference>
<protein>
    <submittedName>
        <fullName evidence="1">Uncharacterized protein</fullName>
    </submittedName>
</protein>
<keyword evidence="2" id="KW-1185">Reference proteome</keyword>
<name>A0A5C6D3P4_9BACT</name>